<accession>A0A382YZF4</accession>
<gene>
    <name evidence="1" type="ORF">METZ01_LOCUS441506</name>
</gene>
<protein>
    <submittedName>
        <fullName evidence="1">Uncharacterized protein</fullName>
    </submittedName>
</protein>
<evidence type="ECO:0000313" key="1">
    <source>
        <dbReference type="EMBL" id="SVD88652.1"/>
    </source>
</evidence>
<dbReference type="AlphaFoldDB" id="A0A382YZF4"/>
<proteinExistence type="predicted"/>
<sequence length="34" mass="4030">MNFNYFFDLLLSMPFQIISMSGPKFKVWHKVCGC</sequence>
<name>A0A382YZF4_9ZZZZ</name>
<organism evidence="1">
    <name type="scientific">marine metagenome</name>
    <dbReference type="NCBI Taxonomy" id="408172"/>
    <lineage>
        <taxon>unclassified sequences</taxon>
        <taxon>metagenomes</taxon>
        <taxon>ecological metagenomes</taxon>
    </lineage>
</organism>
<reference evidence="1" key="1">
    <citation type="submission" date="2018-05" db="EMBL/GenBank/DDBJ databases">
        <authorList>
            <person name="Lanie J.A."/>
            <person name="Ng W.-L."/>
            <person name="Kazmierczak K.M."/>
            <person name="Andrzejewski T.M."/>
            <person name="Davidsen T.M."/>
            <person name="Wayne K.J."/>
            <person name="Tettelin H."/>
            <person name="Glass J.I."/>
            <person name="Rusch D."/>
            <person name="Podicherti R."/>
            <person name="Tsui H.-C.T."/>
            <person name="Winkler M.E."/>
        </authorList>
    </citation>
    <scope>NUCLEOTIDE SEQUENCE</scope>
</reference>
<feature type="non-terminal residue" evidence="1">
    <location>
        <position position="34"/>
    </location>
</feature>
<dbReference type="EMBL" id="UINC01179789">
    <property type="protein sequence ID" value="SVD88652.1"/>
    <property type="molecule type" value="Genomic_DNA"/>
</dbReference>